<reference evidence="1 2" key="1">
    <citation type="submission" date="2015-09" db="EMBL/GenBank/DDBJ databases">
        <title>A metagenomics-based metabolic model of nitrate-dependent anaerobic oxidation of methane by Methanoperedens-like archaea.</title>
        <authorList>
            <person name="Arshad A."/>
            <person name="Speth D.R."/>
            <person name="De Graaf R.M."/>
            <person name="Op Den Camp H.J."/>
            <person name="Jetten M.S."/>
            <person name="Welte C.U."/>
        </authorList>
    </citation>
    <scope>NUCLEOTIDE SEQUENCE [LARGE SCALE GENOMIC DNA]</scope>
</reference>
<comment type="caution">
    <text evidence="1">The sequence shown here is derived from an EMBL/GenBank/DDBJ whole genome shotgun (WGS) entry which is preliminary data.</text>
</comment>
<proteinExistence type="predicted"/>
<name>A0A0P8ACU3_9EURY</name>
<accession>A0A0P8ACU3</accession>
<dbReference type="EMBL" id="LKCM01000282">
    <property type="protein sequence ID" value="KPQ41936.1"/>
    <property type="molecule type" value="Genomic_DNA"/>
</dbReference>
<protein>
    <submittedName>
        <fullName evidence="1">Uncharacterized protein</fullName>
    </submittedName>
</protein>
<dbReference type="AlphaFoldDB" id="A0A0P8ACU3"/>
<sequence length="290" mass="32997">MALPRPPLERAMNLLTASVLILSGILALQLVFVGAQSQAVKGANIVLPEPETPAWAAADIQLQTTAALLPEPMEITYPEPASIPAMRPYRINKDHDIWHASDPASYIDPDNEWVKYYASKLYIDYDGRLRYKNKPVPLRVDTEGNVLQWTDEPFINTYVSDNDQFHYPPDEDAWVMPEYYLTNGMKDDCDGWMVTVTSMMQSGELSVKENSSFMKKVIPSKAVLGYMGQYRDGWTEYKAYDKTFLTTTALVSTGFNEKQSATEFIEKKDKSTARPVFEFDNKHFGDYKAW</sequence>
<organism evidence="1 2">
    <name type="scientific">Candidatus Methanoperedens nitratireducens</name>
    <dbReference type="NCBI Taxonomy" id="1392998"/>
    <lineage>
        <taxon>Archaea</taxon>
        <taxon>Methanobacteriati</taxon>
        <taxon>Methanobacteriota</taxon>
        <taxon>Stenosarchaea group</taxon>
        <taxon>Methanomicrobia</taxon>
        <taxon>Methanosarcinales</taxon>
        <taxon>ANME-2 cluster</taxon>
        <taxon>Candidatus Methanoperedentaceae</taxon>
        <taxon>Candidatus Methanoperedens</taxon>
    </lineage>
</organism>
<evidence type="ECO:0000313" key="2">
    <source>
        <dbReference type="Proteomes" id="UP000050360"/>
    </source>
</evidence>
<dbReference type="Proteomes" id="UP000050360">
    <property type="component" value="Unassembled WGS sequence"/>
</dbReference>
<gene>
    <name evidence="1" type="ORF">MPEBLZ_03515</name>
</gene>
<evidence type="ECO:0000313" key="1">
    <source>
        <dbReference type="EMBL" id="KPQ41936.1"/>
    </source>
</evidence>